<dbReference type="InterPro" id="IPR012505">
    <property type="entry name" value="YbbR"/>
</dbReference>
<sequence length="332" mass="36732">MDKLFDSPWMLRLAALFLAAALFLYIQTEGNRTADSGSSNETDVITNVPLEVYYDSDNLFVTGIPETVDVKISGPTAIVLKTKLEKDFKLFVNLNSLLIGEHSVTIQQENFSEKLNVSIEPKIVNVTIEEKITEQFRIEPEMNKSLVAEDFIVNRMSAEPTKVAITGAKSVIDNISFVKATITGEKGLKESFEQDATVKVLDRDLNKLDVRVNPDKVKVKVEINEYSREVPITLKEIGESVDGLTIEKLSSEPSRITVYGAKTTVDALEEVIVEVSREKITESGSYDFSIPLPTGATKLSQDKLTVYAEVSGKPVQEEESEANAEESVDDAE</sequence>
<dbReference type="Gene3D" id="2.170.120.30">
    <property type="match status" value="1"/>
</dbReference>
<dbReference type="Pfam" id="PF07949">
    <property type="entry name" value="YbbR"/>
    <property type="match status" value="3"/>
</dbReference>
<dbReference type="InterPro" id="IPR053154">
    <property type="entry name" value="c-di-AMP_regulator"/>
</dbReference>
<name>A0ABR8XP20_9BACL</name>
<feature type="compositionally biased region" description="Acidic residues" evidence="1">
    <location>
        <begin position="317"/>
        <end position="332"/>
    </location>
</feature>
<evidence type="ECO:0000313" key="2">
    <source>
        <dbReference type="EMBL" id="MBD8033676.1"/>
    </source>
</evidence>
<comment type="caution">
    <text evidence="2">The sequence shown here is derived from an EMBL/GenBank/DDBJ whole genome shotgun (WGS) entry which is preliminary data.</text>
</comment>
<proteinExistence type="predicted"/>
<organism evidence="2 3">
    <name type="scientific">Solibacillus merdavium</name>
    <dbReference type="NCBI Taxonomy" id="2762218"/>
    <lineage>
        <taxon>Bacteria</taxon>
        <taxon>Bacillati</taxon>
        <taxon>Bacillota</taxon>
        <taxon>Bacilli</taxon>
        <taxon>Bacillales</taxon>
        <taxon>Caryophanaceae</taxon>
        <taxon>Solibacillus</taxon>
    </lineage>
</organism>
<evidence type="ECO:0000256" key="1">
    <source>
        <dbReference type="SAM" id="MobiDB-lite"/>
    </source>
</evidence>
<gene>
    <name evidence="2" type="ORF">H9632_11420</name>
</gene>
<keyword evidence="3" id="KW-1185">Reference proteome</keyword>
<dbReference type="Gene3D" id="2.170.120.40">
    <property type="entry name" value="YbbR-like domain"/>
    <property type="match status" value="2"/>
</dbReference>
<dbReference type="PANTHER" id="PTHR37804">
    <property type="entry name" value="CDAA REGULATORY PROTEIN CDAR"/>
    <property type="match status" value="1"/>
</dbReference>
<evidence type="ECO:0000313" key="3">
    <source>
        <dbReference type="Proteomes" id="UP000600565"/>
    </source>
</evidence>
<evidence type="ECO:0008006" key="4">
    <source>
        <dbReference type="Google" id="ProtNLM"/>
    </source>
</evidence>
<dbReference type="EMBL" id="JACSPW010000010">
    <property type="protein sequence ID" value="MBD8033676.1"/>
    <property type="molecule type" value="Genomic_DNA"/>
</dbReference>
<feature type="region of interest" description="Disordered" evidence="1">
    <location>
        <begin position="310"/>
        <end position="332"/>
    </location>
</feature>
<reference evidence="2 3" key="1">
    <citation type="submission" date="2020-08" db="EMBL/GenBank/DDBJ databases">
        <title>A Genomic Blueprint of the Chicken Gut Microbiome.</title>
        <authorList>
            <person name="Gilroy R."/>
            <person name="Ravi A."/>
            <person name="Getino M."/>
            <person name="Pursley I."/>
            <person name="Horton D.L."/>
            <person name="Alikhan N.-F."/>
            <person name="Baker D."/>
            <person name="Gharbi K."/>
            <person name="Hall N."/>
            <person name="Watson M."/>
            <person name="Adriaenssens E.M."/>
            <person name="Foster-Nyarko E."/>
            <person name="Jarju S."/>
            <person name="Secka A."/>
            <person name="Antonio M."/>
            <person name="Oren A."/>
            <person name="Chaudhuri R."/>
            <person name="La Ragione R.M."/>
            <person name="Hildebrand F."/>
            <person name="Pallen M.J."/>
        </authorList>
    </citation>
    <scope>NUCLEOTIDE SEQUENCE [LARGE SCALE GENOMIC DNA]</scope>
    <source>
        <strain evidence="2 3">Sa1YVA6</strain>
    </source>
</reference>
<dbReference type="Proteomes" id="UP000600565">
    <property type="component" value="Unassembled WGS sequence"/>
</dbReference>
<protein>
    <recommendedName>
        <fullName evidence="4">YbbR domain-containing protein</fullName>
    </recommendedName>
</protein>
<dbReference type="PANTHER" id="PTHR37804:SF1">
    <property type="entry name" value="CDAA REGULATORY PROTEIN CDAR"/>
    <property type="match status" value="1"/>
</dbReference>
<accession>A0ABR8XP20</accession>
<dbReference type="RefSeq" id="WP_191704204.1">
    <property type="nucleotide sequence ID" value="NZ_JACSPW010000010.1"/>
</dbReference>